<dbReference type="AlphaFoldDB" id="B1I6N8"/>
<dbReference type="Proteomes" id="UP000008544">
    <property type="component" value="Chromosome"/>
</dbReference>
<dbReference type="HOGENOM" id="CLU_196901_0_0_9"/>
<dbReference type="InterPro" id="IPR014793">
    <property type="entry name" value="DsrD"/>
</dbReference>
<dbReference type="InterPro" id="IPR036390">
    <property type="entry name" value="WH_DNA-bd_sf"/>
</dbReference>
<sequence length="77" mass="8486">MDDLKQAIVEYLQSGKTKTKFYFNEIDKAVKDKIPSAKTLQVKKACSALINEGVLEYYSTGSTTMYGLKGAGIRTEG</sequence>
<organism evidence="2 3">
    <name type="scientific">Desulforudis audaxviator (strain MP104C)</name>
    <dbReference type="NCBI Taxonomy" id="477974"/>
    <lineage>
        <taxon>Bacteria</taxon>
        <taxon>Bacillati</taxon>
        <taxon>Bacillota</taxon>
        <taxon>Clostridia</taxon>
        <taxon>Thermoanaerobacterales</taxon>
        <taxon>Candidatus Desulforudaceae</taxon>
        <taxon>Candidatus Desulforudis</taxon>
    </lineage>
</organism>
<evidence type="ECO:0000259" key="1">
    <source>
        <dbReference type="Pfam" id="PF08679"/>
    </source>
</evidence>
<dbReference type="InterPro" id="IPR036388">
    <property type="entry name" value="WH-like_DNA-bd_sf"/>
</dbReference>
<dbReference type="RefSeq" id="WP_012303260.1">
    <property type="nucleotide sequence ID" value="NC_010424.1"/>
</dbReference>
<dbReference type="Pfam" id="PF08679">
    <property type="entry name" value="DsrD"/>
    <property type="match status" value="1"/>
</dbReference>
<dbReference type="SUPFAM" id="SSF46785">
    <property type="entry name" value="Winged helix' DNA-binding domain"/>
    <property type="match status" value="1"/>
</dbReference>
<keyword evidence="3" id="KW-1185">Reference proteome</keyword>
<accession>B1I6N8</accession>
<evidence type="ECO:0000313" key="3">
    <source>
        <dbReference type="Proteomes" id="UP000008544"/>
    </source>
</evidence>
<dbReference type="eggNOG" id="ENOG5033ER5">
    <property type="taxonomic scope" value="Bacteria"/>
</dbReference>
<reference evidence="3" key="1">
    <citation type="submission" date="2007-10" db="EMBL/GenBank/DDBJ databases">
        <title>Complete sequence of chromosome of Desulforudis audaxviator MP104C.</title>
        <authorList>
            <person name="Copeland A."/>
            <person name="Lucas S."/>
            <person name="Lapidus A."/>
            <person name="Barry K."/>
            <person name="Glavina del Rio T."/>
            <person name="Dalin E."/>
            <person name="Tice H."/>
            <person name="Bruce D."/>
            <person name="Pitluck S."/>
            <person name="Lowry S.R."/>
            <person name="Larimer F."/>
            <person name="Land M.L."/>
            <person name="Hauser L."/>
            <person name="Kyrpides N."/>
            <person name="Ivanova N.N."/>
            <person name="Richardson P."/>
        </authorList>
    </citation>
    <scope>NUCLEOTIDE SEQUENCE [LARGE SCALE GENOMIC DNA]</scope>
    <source>
        <strain evidence="3">MP104C</strain>
    </source>
</reference>
<dbReference type="STRING" id="477974.Daud_2199"/>
<reference evidence="2 3" key="2">
    <citation type="journal article" date="2008" name="Science">
        <title>Environmental genomics reveals a single-species ecosystem deep within Earth.</title>
        <authorList>
            <person name="Chivian D."/>
            <person name="Brodie E.L."/>
            <person name="Alm E.J."/>
            <person name="Culley D.E."/>
            <person name="Dehal P.S."/>
            <person name="Desantis T.Z."/>
            <person name="Gihring T.M."/>
            <person name="Lapidus A."/>
            <person name="Lin L.H."/>
            <person name="Lowry S.R."/>
            <person name="Moser D.P."/>
            <person name="Richardson P.M."/>
            <person name="Southam G."/>
            <person name="Wanger G."/>
            <person name="Pratt L.M."/>
            <person name="Andersen G.L."/>
            <person name="Hazen T.C."/>
            <person name="Brockman F.J."/>
            <person name="Arkin A.P."/>
            <person name="Onstott T.C."/>
        </authorList>
    </citation>
    <scope>NUCLEOTIDE SEQUENCE [LARGE SCALE GENOMIC DNA]</scope>
    <source>
        <strain evidence="2 3">MP104C</strain>
    </source>
</reference>
<dbReference type="EMBL" id="CP000860">
    <property type="protein sequence ID" value="ACA60686.1"/>
    <property type="molecule type" value="Genomic_DNA"/>
</dbReference>
<dbReference type="KEGG" id="dau:Daud_2199"/>
<dbReference type="Gene3D" id="1.10.10.10">
    <property type="entry name" value="Winged helix-like DNA-binding domain superfamily/Winged helix DNA-binding domain"/>
    <property type="match status" value="1"/>
</dbReference>
<gene>
    <name evidence="2" type="ordered locus">Daud_2199</name>
</gene>
<name>B1I6N8_DESAP</name>
<feature type="domain" description="Dissimilatory sulphite reductase D" evidence="1">
    <location>
        <begin position="4"/>
        <end position="71"/>
    </location>
</feature>
<dbReference type="OrthoDB" id="5459227at2"/>
<proteinExistence type="predicted"/>
<protein>
    <submittedName>
        <fullName evidence="2">Dissimilatory sulfite reductase B</fullName>
    </submittedName>
</protein>
<evidence type="ECO:0000313" key="2">
    <source>
        <dbReference type="EMBL" id="ACA60686.1"/>
    </source>
</evidence>